<dbReference type="KEGG" id="ota:OT_ostta14g02495"/>
<name>A0A098E658_OSTTA</name>
<dbReference type="AlphaFoldDB" id="A0A098E658"/>
<sequence length="243" mass="26868">MSRRAAVSPERRPWSLDPKGTDGPSVSCPVCGVDLTSFSVHKRETHADECAHELSQLDLETHEEDGNDEIDEKNVFDVDDARETIKIRARELEEAHARRLASGTTTSDDASRAIRPTETIEMWLERIGMLAYFCPLFVEEDLLDVDVAKECSAEDFVFVGVAEEDARILAHCGGPAPEWLTPKTISDVNASRPRTRARAAMELALATSAANDERLWDVARGADGRGRGESLPALSRLLPRRNT</sequence>
<protein>
    <submittedName>
        <fullName evidence="2">Unnamed product</fullName>
    </submittedName>
</protein>
<dbReference type="EMBL" id="CAID01000014">
    <property type="protein sequence ID" value="CEG02155.1"/>
    <property type="molecule type" value="Genomic_DNA"/>
</dbReference>
<accession>A0A098E658</accession>
<comment type="caution">
    <text evidence="2">The sequence shown here is derived from an EMBL/GenBank/DDBJ whole genome shotgun (WGS) entry which is preliminary data.</text>
</comment>
<proteinExistence type="predicted"/>
<reference evidence="2 3" key="2">
    <citation type="journal article" date="2014" name="BMC Genomics">
        <title>An improved genome of the model marine alga Ostreococcus tauri unfolds by assessing Illumina de novo assemblies.</title>
        <authorList>
            <person name="Blanc-Mathieu R."/>
            <person name="Verhelst B."/>
            <person name="Derelle E."/>
            <person name="Rombauts S."/>
            <person name="Bouget F.Y."/>
            <person name="Carre I."/>
            <person name="Chateau A."/>
            <person name="Eyre-Walker A."/>
            <person name="Grimsley N."/>
            <person name="Moreau H."/>
            <person name="Piegu B."/>
            <person name="Rivals E."/>
            <person name="Schackwitz W."/>
            <person name="Van de Peer Y."/>
            <person name="Piganeau G."/>
        </authorList>
    </citation>
    <scope>NUCLEOTIDE SEQUENCE [LARGE SCALE GENOMIC DNA]</scope>
    <source>
        <strain evidence="3">OTTH 0595 / CCAP 157/2 / RCC745</strain>
    </source>
</reference>
<feature type="region of interest" description="Disordered" evidence="1">
    <location>
        <begin position="1"/>
        <end position="27"/>
    </location>
</feature>
<dbReference type="RefSeq" id="XP_022841379.1">
    <property type="nucleotide sequence ID" value="XM_022982611.1"/>
</dbReference>
<reference evidence="3" key="1">
    <citation type="journal article" date="2006" name="Proc. Natl. Acad. Sci. U.S.A.">
        <title>Genome analysis of the smallest free-living eukaryote Ostreococcus tauri unveils many unique features.</title>
        <authorList>
            <person name="Derelle E."/>
            <person name="Ferraz C."/>
            <person name="Rombauts S."/>
            <person name="Rouze P."/>
            <person name="Worden A.Z."/>
            <person name="Robbens S."/>
            <person name="Partensky F."/>
            <person name="Degroeve S."/>
            <person name="Echeynie S."/>
            <person name="Cooke R."/>
            <person name="Saeys Y."/>
            <person name="Wuyts J."/>
            <person name="Jabbari K."/>
            <person name="Bowler C."/>
            <person name="Panaud O."/>
            <person name="Piegu B."/>
            <person name="Ball S.G."/>
            <person name="Ral J.-P."/>
            <person name="Bouget F.-Y."/>
            <person name="Piganeau G."/>
            <person name="De Baets B."/>
            <person name="Picard A."/>
            <person name="Delseny M."/>
            <person name="Demaille J."/>
            <person name="Van de Peer Y."/>
            <person name="Moreau H."/>
        </authorList>
    </citation>
    <scope>NUCLEOTIDE SEQUENCE [LARGE SCALE GENOMIC DNA]</scope>
    <source>
        <strain evidence="3">OTTH 0595 / CCAP 157/2 / RCC745</strain>
    </source>
</reference>
<gene>
    <name evidence="2" type="ORF">OT_ostta14g02495</name>
</gene>
<dbReference type="GeneID" id="34946392"/>
<evidence type="ECO:0000256" key="1">
    <source>
        <dbReference type="SAM" id="MobiDB-lite"/>
    </source>
</evidence>
<dbReference type="InParanoid" id="A0A098E658"/>
<dbReference type="Proteomes" id="UP000009170">
    <property type="component" value="Unassembled WGS sequence"/>
</dbReference>
<dbReference type="OrthoDB" id="10556524at2759"/>
<keyword evidence="3" id="KW-1185">Reference proteome</keyword>
<evidence type="ECO:0000313" key="2">
    <source>
        <dbReference type="EMBL" id="CEG02155.1"/>
    </source>
</evidence>
<evidence type="ECO:0000313" key="3">
    <source>
        <dbReference type="Proteomes" id="UP000009170"/>
    </source>
</evidence>
<organism evidence="2 3">
    <name type="scientific">Ostreococcus tauri</name>
    <name type="common">Marine green alga</name>
    <dbReference type="NCBI Taxonomy" id="70448"/>
    <lineage>
        <taxon>Eukaryota</taxon>
        <taxon>Viridiplantae</taxon>
        <taxon>Chlorophyta</taxon>
        <taxon>Mamiellophyceae</taxon>
        <taxon>Mamiellales</taxon>
        <taxon>Bathycoccaceae</taxon>
        <taxon>Ostreococcus</taxon>
    </lineage>
</organism>